<name>A0AAN7RUU6_MYCAM</name>
<comment type="caution">
    <text evidence="2">The sequence shown here is derived from an EMBL/GenBank/DDBJ whole genome shotgun (WGS) entry which is preliminary data.</text>
</comment>
<evidence type="ECO:0000256" key="1">
    <source>
        <dbReference type="SAM" id="MobiDB-lite"/>
    </source>
</evidence>
<accession>A0AAN7RUU6</accession>
<dbReference type="Proteomes" id="UP001333110">
    <property type="component" value="Unassembled WGS sequence"/>
</dbReference>
<feature type="compositionally biased region" description="Basic and acidic residues" evidence="1">
    <location>
        <begin position="22"/>
        <end position="33"/>
    </location>
</feature>
<feature type="region of interest" description="Disordered" evidence="1">
    <location>
        <begin position="1"/>
        <end position="44"/>
    </location>
</feature>
<protein>
    <submittedName>
        <fullName evidence="2">Uncharacterized protein</fullName>
    </submittedName>
</protein>
<evidence type="ECO:0000313" key="2">
    <source>
        <dbReference type="EMBL" id="KAK4817922.1"/>
    </source>
</evidence>
<dbReference type="EMBL" id="JAUNZN010000007">
    <property type="protein sequence ID" value="KAK4817922.1"/>
    <property type="molecule type" value="Genomic_DNA"/>
</dbReference>
<sequence>MSPAISTGEEITTPAKAVLSRTGERYAGKEKDQGQWAQTETQEGPTERLETLFYCEGDRALAQIAQGGCGVSILGDVQKPLNMVLGSLLWVALLEQGVGPDDLQRFLPTSAIL</sequence>
<keyword evidence="3" id="KW-1185">Reference proteome</keyword>
<gene>
    <name evidence="2" type="ORF">QYF61_002763</name>
</gene>
<evidence type="ECO:0000313" key="3">
    <source>
        <dbReference type="Proteomes" id="UP001333110"/>
    </source>
</evidence>
<dbReference type="AlphaFoldDB" id="A0AAN7RUU6"/>
<proteinExistence type="predicted"/>
<reference evidence="2 3" key="1">
    <citation type="journal article" date="2023" name="J. Hered.">
        <title>Chromosome-level genome of the wood stork (Mycteria americana) provides insight into avian chromosome evolution.</title>
        <authorList>
            <person name="Flamio R. Jr."/>
            <person name="Ramstad K.M."/>
        </authorList>
    </citation>
    <scope>NUCLEOTIDE SEQUENCE [LARGE SCALE GENOMIC DNA]</scope>
    <source>
        <strain evidence="2">JAX WOST 10</strain>
    </source>
</reference>
<organism evidence="2 3">
    <name type="scientific">Mycteria americana</name>
    <name type="common">Wood stork</name>
    <dbReference type="NCBI Taxonomy" id="33587"/>
    <lineage>
        <taxon>Eukaryota</taxon>
        <taxon>Metazoa</taxon>
        <taxon>Chordata</taxon>
        <taxon>Craniata</taxon>
        <taxon>Vertebrata</taxon>
        <taxon>Euteleostomi</taxon>
        <taxon>Archelosauria</taxon>
        <taxon>Archosauria</taxon>
        <taxon>Dinosauria</taxon>
        <taxon>Saurischia</taxon>
        <taxon>Theropoda</taxon>
        <taxon>Coelurosauria</taxon>
        <taxon>Aves</taxon>
        <taxon>Neognathae</taxon>
        <taxon>Neoaves</taxon>
        <taxon>Aequornithes</taxon>
        <taxon>Ciconiiformes</taxon>
        <taxon>Ciconiidae</taxon>
        <taxon>Mycteria</taxon>
    </lineage>
</organism>
<feature type="compositionally biased region" description="Polar residues" evidence="1">
    <location>
        <begin position="35"/>
        <end position="44"/>
    </location>
</feature>